<reference evidence="3" key="1">
    <citation type="journal article" date="2013" name="Nature">
        <title>Draft genome of the wheat A-genome progenitor Triticum urartu.</title>
        <authorList>
            <person name="Ling H.Q."/>
            <person name="Zhao S."/>
            <person name="Liu D."/>
            <person name="Wang J."/>
            <person name="Sun H."/>
            <person name="Zhang C."/>
            <person name="Fan H."/>
            <person name="Li D."/>
            <person name="Dong L."/>
            <person name="Tao Y."/>
            <person name="Gao C."/>
            <person name="Wu H."/>
            <person name="Li Y."/>
            <person name="Cui Y."/>
            <person name="Guo X."/>
            <person name="Zheng S."/>
            <person name="Wang B."/>
            <person name="Yu K."/>
            <person name="Liang Q."/>
            <person name="Yang W."/>
            <person name="Lou X."/>
            <person name="Chen J."/>
            <person name="Feng M."/>
            <person name="Jian J."/>
            <person name="Zhang X."/>
            <person name="Luo G."/>
            <person name="Jiang Y."/>
            <person name="Liu J."/>
            <person name="Wang Z."/>
            <person name="Sha Y."/>
            <person name="Zhang B."/>
            <person name="Wu H."/>
            <person name="Tang D."/>
            <person name="Shen Q."/>
            <person name="Xue P."/>
            <person name="Zou S."/>
            <person name="Wang X."/>
            <person name="Liu X."/>
            <person name="Wang F."/>
            <person name="Yang Y."/>
            <person name="An X."/>
            <person name="Dong Z."/>
            <person name="Zhang K."/>
            <person name="Zhang X."/>
            <person name="Luo M.C."/>
            <person name="Dvorak J."/>
            <person name="Tong Y."/>
            <person name="Wang J."/>
            <person name="Yang H."/>
            <person name="Li Z."/>
            <person name="Wang D."/>
            <person name="Zhang A."/>
            <person name="Wang J."/>
        </authorList>
    </citation>
    <scope>NUCLEOTIDE SEQUENCE</scope>
    <source>
        <strain evidence="3">cv. G1812</strain>
    </source>
</reference>
<accession>A0A8R7UBU9</accession>
<name>A0A8R7UBU9_TRIUA</name>
<dbReference type="Proteomes" id="UP000015106">
    <property type="component" value="Chromosome 4"/>
</dbReference>
<feature type="region of interest" description="Disordered" evidence="1">
    <location>
        <begin position="96"/>
        <end position="124"/>
    </location>
</feature>
<feature type="compositionally biased region" description="Polar residues" evidence="1">
    <location>
        <begin position="102"/>
        <end position="112"/>
    </location>
</feature>
<reference evidence="2" key="3">
    <citation type="submission" date="2022-06" db="UniProtKB">
        <authorList>
            <consortium name="EnsemblPlants"/>
        </authorList>
    </citation>
    <scope>IDENTIFICATION</scope>
</reference>
<dbReference type="Gramene" id="TuG1812G0400003414.01.T01">
    <property type="protein sequence ID" value="TuG1812G0400003414.01.T01.cds252458"/>
    <property type="gene ID" value="TuG1812G0400003414.01"/>
</dbReference>
<evidence type="ECO:0000313" key="3">
    <source>
        <dbReference type="Proteomes" id="UP000015106"/>
    </source>
</evidence>
<protein>
    <submittedName>
        <fullName evidence="2">Uncharacterized protein</fullName>
    </submittedName>
</protein>
<dbReference type="AlphaFoldDB" id="A0A8R7UBU9"/>
<evidence type="ECO:0000256" key="1">
    <source>
        <dbReference type="SAM" id="MobiDB-lite"/>
    </source>
</evidence>
<proteinExistence type="predicted"/>
<dbReference type="EnsemblPlants" id="TuG1812G0400003414.01.T01">
    <property type="protein sequence ID" value="TuG1812G0400003414.01.T01.cds252458"/>
    <property type="gene ID" value="TuG1812G0400003414.01"/>
</dbReference>
<evidence type="ECO:0000313" key="2">
    <source>
        <dbReference type="EnsemblPlants" id="TuG1812G0400003414.01.T01.cds252458"/>
    </source>
</evidence>
<organism evidence="2 3">
    <name type="scientific">Triticum urartu</name>
    <name type="common">Red wild einkorn</name>
    <name type="synonym">Crithodium urartu</name>
    <dbReference type="NCBI Taxonomy" id="4572"/>
    <lineage>
        <taxon>Eukaryota</taxon>
        <taxon>Viridiplantae</taxon>
        <taxon>Streptophyta</taxon>
        <taxon>Embryophyta</taxon>
        <taxon>Tracheophyta</taxon>
        <taxon>Spermatophyta</taxon>
        <taxon>Magnoliopsida</taxon>
        <taxon>Liliopsida</taxon>
        <taxon>Poales</taxon>
        <taxon>Poaceae</taxon>
        <taxon>BOP clade</taxon>
        <taxon>Pooideae</taxon>
        <taxon>Triticodae</taxon>
        <taxon>Triticeae</taxon>
        <taxon>Triticinae</taxon>
        <taxon>Triticum</taxon>
    </lineage>
</organism>
<sequence>MELNIHLCVHLRSLEVRMGIHCLVAGCYVCCLDPTSLVPLLDATITTRSSTTNGEQELGQSAHTWILPTRHAREHGATYRQGQGRTVGERGMLNQVRDTKPANRTRTPSQTSAERRVHRHVRCQ</sequence>
<keyword evidence="3" id="KW-1185">Reference proteome</keyword>
<reference evidence="2" key="2">
    <citation type="submission" date="2018-03" db="EMBL/GenBank/DDBJ databases">
        <title>The Triticum urartu genome reveals the dynamic nature of wheat genome evolution.</title>
        <authorList>
            <person name="Ling H."/>
            <person name="Ma B."/>
            <person name="Shi X."/>
            <person name="Liu H."/>
            <person name="Dong L."/>
            <person name="Sun H."/>
            <person name="Cao Y."/>
            <person name="Gao Q."/>
            <person name="Zheng S."/>
            <person name="Li Y."/>
            <person name="Yu Y."/>
            <person name="Du H."/>
            <person name="Qi M."/>
            <person name="Li Y."/>
            <person name="Yu H."/>
            <person name="Cui Y."/>
            <person name="Wang N."/>
            <person name="Chen C."/>
            <person name="Wu H."/>
            <person name="Zhao Y."/>
            <person name="Zhang J."/>
            <person name="Li Y."/>
            <person name="Zhou W."/>
            <person name="Zhang B."/>
            <person name="Hu W."/>
            <person name="Eijk M."/>
            <person name="Tang J."/>
            <person name="Witsenboer H."/>
            <person name="Zhao S."/>
            <person name="Li Z."/>
            <person name="Zhang A."/>
            <person name="Wang D."/>
            <person name="Liang C."/>
        </authorList>
    </citation>
    <scope>NUCLEOTIDE SEQUENCE [LARGE SCALE GENOMIC DNA]</scope>
    <source>
        <strain evidence="2">cv. G1812</strain>
    </source>
</reference>